<dbReference type="PANTHER" id="PTHR11042">
    <property type="entry name" value="EUKARYOTIC TRANSLATION INITIATION FACTOR 2-ALPHA KINASE EIF2-ALPHA KINASE -RELATED"/>
    <property type="match status" value="1"/>
</dbReference>
<reference evidence="13" key="1">
    <citation type="journal article" date="2017" name="Nucleic Acids Res.">
        <title>Proteogenomics produces comprehensive and highly accurate protein-coding gene annotation in a complete genome assembly of Malassezia sympodialis.</title>
        <authorList>
            <person name="Zhu Y."/>
            <person name="Engstroem P.G."/>
            <person name="Tellgren-Roth C."/>
            <person name="Baudo C.D."/>
            <person name="Kennell J.C."/>
            <person name="Sun S."/>
            <person name="Billmyre R.B."/>
            <person name="Schroeder M.S."/>
            <person name="Andersson A."/>
            <person name="Holm T."/>
            <person name="Sigurgeirsson B."/>
            <person name="Wu G."/>
            <person name="Sankaranarayanan S.R."/>
            <person name="Siddharthan R."/>
            <person name="Sanyal K."/>
            <person name="Lundeberg J."/>
            <person name="Nystedt B."/>
            <person name="Boekhout T."/>
            <person name="Dawson T.L. Jr."/>
            <person name="Heitman J."/>
            <person name="Scheynius A."/>
            <person name="Lehtioe J."/>
        </authorList>
    </citation>
    <scope>NUCLEOTIDE SEQUENCE [LARGE SCALE GENOMIC DNA]</scope>
    <source>
        <strain evidence="13">ATCC 42132</strain>
    </source>
</reference>
<dbReference type="InterPro" id="IPR008271">
    <property type="entry name" value="Ser/Thr_kinase_AS"/>
</dbReference>
<dbReference type="PANTHER" id="PTHR11042:SF138">
    <property type="entry name" value="SERINE_THREONINE-PROTEIN KINASE IKS1-RELATED"/>
    <property type="match status" value="1"/>
</dbReference>
<accession>A0A1M8A5W5</accession>
<dbReference type="Gene3D" id="3.30.200.20">
    <property type="entry name" value="Phosphorylase Kinase, domain 1"/>
    <property type="match status" value="1"/>
</dbReference>
<dbReference type="PROSITE" id="PS00108">
    <property type="entry name" value="PROTEIN_KINASE_ST"/>
    <property type="match status" value="1"/>
</dbReference>
<dbReference type="GO" id="GO:0005634">
    <property type="term" value="C:nucleus"/>
    <property type="evidence" value="ECO:0007669"/>
    <property type="project" value="TreeGrafter"/>
</dbReference>
<evidence type="ECO:0000256" key="6">
    <source>
        <dbReference type="ARBA" id="ARBA00022840"/>
    </source>
</evidence>
<feature type="domain" description="Protein kinase" evidence="11">
    <location>
        <begin position="135"/>
        <end position="475"/>
    </location>
</feature>
<organism evidence="12 13">
    <name type="scientific">Malassezia sympodialis (strain ATCC 42132)</name>
    <name type="common">Atopic eczema-associated yeast</name>
    <dbReference type="NCBI Taxonomy" id="1230383"/>
    <lineage>
        <taxon>Eukaryota</taxon>
        <taxon>Fungi</taxon>
        <taxon>Dikarya</taxon>
        <taxon>Basidiomycota</taxon>
        <taxon>Ustilaginomycotina</taxon>
        <taxon>Malasseziomycetes</taxon>
        <taxon>Malasseziales</taxon>
        <taxon>Malasseziaceae</taxon>
        <taxon>Malassezia</taxon>
    </lineage>
</organism>
<keyword evidence="2" id="KW-0723">Serine/threonine-protein kinase</keyword>
<keyword evidence="13" id="KW-1185">Reference proteome</keyword>
<dbReference type="FunFam" id="3.30.200.20:FF:000306">
    <property type="entry name" value="IKS protein kinase"/>
    <property type="match status" value="1"/>
</dbReference>
<feature type="binding site" evidence="10">
    <location>
        <position position="168"/>
    </location>
    <ligand>
        <name>ATP</name>
        <dbReference type="ChEBI" id="CHEBI:30616"/>
    </ligand>
</feature>
<evidence type="ECO:0000313" key="12">
    <source>
        <dbReference type="EMBL" id="SHO77749.1"/>
    </source>
</evidence>
<keyword evidence="5" id="KW-0418">Kinase</keyword>
<evidence type="ECO:0000259" key="11">
    <source>
        <dbReference type="PROSITE" id="PS50011"/>
    </source>
</evidence>
<evidence type="ECO:0000313" key="13">
    <source>
        <dbReference type="Proteomes" id="UP000186303"/>
    </source>
</evidence>
<dbReference type="GO" id="GO:0005737">
    <property type="term" value="C:cytoplasm"/>
    <property type="evidence" value="ECO:0007669"/>
    <property type="project" value="TreeGrafter"/>
</dbReference>
<evidence type="ECO:0000256" key="8">
    <source>
        <dbReference type="ARBA" id="ARBA00047899"/>
    </source>
</evidence>
<comment type="catalytic activity">
    <reaction evidence="9">
        <text>L-seryl-[protein] + ATP = O-phospho-L-seryl-[protein] + ADP + H(+)</text>
        <dbReference type="Rhea" id="RHEA:17989"/>
        <dbReference type="Rhea" id="RHEA-COMP:9863"/>
        <dbReference type="Rhea" id="RHEA-COMP:11604"/>
        <dbReference type="ChEBI" id="CHEBI:15378"/>
        <dbReference type="ChEBI" id="CHEBI:29999"/>
        <dbReference type="ChEBI" id="CHEBI:30616"/>
        <dbReference type="ChEBI" id="CHEBI:83421"/>
        <dbReference type="ChEBI" id="CHEBI:456216"/>
        <dbReference type="EC" id="2.7.11.1"/>
    </reaction>
</comment>
<protein>
    <recommendedName>
        <fullName evidence="1">non-specific serine/threonine protein kinase</fullName>
        <ecNumber evidence="1">2.7.11.1</ecNumber>
    </recommendedName>
</protein>
<gene>
    <name evidence="12" type="ORF">MSYG_2091</name>
</gene>
<evidence type="ECO:0000256" key="4">
    <source>
        <dbReference type="ARBA" id="ARBA00022741"/>
    </source>
</evidence>
<comment type="similarity">
    <text evidence="7">Belongs to the protein kinase superfamily. Ser/Thr protein kinase family. GCN2 subfamily.</text>
</comment>
<dbReference type="PROSITE" id="PS00107">
    <property type="entry name" value="PROTEIN_KINASE_ATP"/>
    <property type="match status" value="1"/>
</dbReference>
<dbReference type="GO" id="GO:0004674">
    <property type="term" value="F:protein serine/threonine kinase activity"/>
    <property type="evidence" value="ECO:0007669"/>
    <property type="project" value="UniProtKB-KW"/>
</dbReference>
<keyword evidence="4 10" id="KW-0547">Nucleotide-binding</keyword>
<evidence type="ECO:0000256" key="1">
    <source>
        <dbReference type="ARBA" id="ARBA00012513"/>
    </source>
</evidence>
<dbReference type="Gene3D" id="1.10.510.10">
    <property type="entry name" value="Transferase(Phosphotransferase) domain 1"/>
    <property type="match status" value="1"/>
</dbReference>
<dbReference type="STRING" id="1230383.A0A1M8A5W5"/>
<sequence>MELVPAWHNQEGMQLVLRTNRHLVVYDHNLRQISLRNRHSIAQEQDLALSHEQPNYRESTSYACPLCLRPWTGQDQTIHSTYKRQEKFKNDDDDSYIDVSPQYFRLLSQSAHVGPAGDIHASNNTSSQGYYEKFFIELSCLGRGAHGSVYLCQHVLHGHTLGRYAVKKIPIGDHNENLLSSLHEVHLMETLIHPNIINYKHAWVEMAQISPFTPCVPTLHVLMMAANGGSLADWISARAGGTGNKEEGSLKYTERVERLKAEFKQRRAKASRREHFMTSTMGIHFLREDEIVQLLRDIAQGLEFLHEHNILHLDIKPGNVLLHWEDDALLPTAMISDFGSSLTVQQEWMHKRTGNTGTIEYMAPEAIVAKHGQLLDLTSKADIWSLGILLHLLIFFELPYSQVDDIDILRQEIADYSTLDNAIQSKGLYKRFCRIHPMLASLLRQMLHLDPSQRPNCRNILDTLDDYESQIHADMKKGPRGQPFDLNTSASLIPRQQIRVPSSPETHPIKLLSKFDDRCVIAWAILMGYAQMILLDNASWVRSGNLTWIRHILWLALLAQISYAASKPPPISGFDSRLLIPTASCLCILAVSLII</sequence>
<keyword evidence="3" id="KW-0808">Transferase</keyword>
<name>A0A1M8A5W5_MALS4</name>
<dbReference type="Pfam" id="PF00069">
    <property type="entry name" value="Pkinase"/>
    <property type="match status" value="2"/>
</dbReference>
<evidence type="ECO:0000256" key="10">
    <source>
        <dbReference type="PROSITE-ProRule" id="PRU10141"/>
    </source>
</evidence>
<evidence type="ECO:0000256" key="5">
    <source>
        <dbReference type="ARBA" id="ARBA00022777"/>
    </source>
</evidence>
<keyword evidence="6 10" id="KW-0067">ATP-binding</keyword>
<dbReference type="EC" id="2.7.11.1" evidence="1"/>
<proteinExistence type="inferred from homology"/>
<evidence type="ECO:0000256" key="7">
    <source>
        <dbReference type="ARBA" id="ARBA00037982"/>
    </source>
</evidence>
<dbReference type="EMBL" id="LT671823">
    <property type="protein sequence ID" value="SHO77749.1"/>
    <property type="molecule type" value="Genomic_DNA"/>
</dbReference>
<dbReference type="OrthoDB" id="1405469at2759"/>
<dbReference type="InterPro" id="IPR017441">
    <property type="entry name" value="Protein_kinase_ATP_BS"/>
</dbReference>
<evidence type="ECO:0000256" key="3">
    <source>
        <dbReference type="ARBA" id="ARBA00022679"/>
    </source>
</evidence>
<dbReference type="GO" id="GO:0005524">
    <property type="term" value="F:ATP binding"/>
    <property type="evidence" value="ECO:0007669"/>
    <property type="project" value="UniProtKB-UniRule"/>
</dbReference>
<dbReference type="InterPro" id="IPR050339">
    <property type="entry name" value="CC_SR_Kinase"/>
</dbReference>
<dbReference type="SMART" id="SM00220">
    <property type="entry name" value="S_TKc"/>
    <property type="match status" value="1"/>
</dbReference>
<dbReference type="PROSITE" id="PS50011">
    <property type="entry name" value="PROTEIN_KINASE_DOM"/>
    <property type="match status" value="1"/>
</dbReference>
<evidence type="ECO:0000256" key="2">
    <source>
        <dbReference type="ARBA" id="ARBA00022527"/>
    </source>
</evidence>
<dbReference type="OMA" id="LHVLMMA"/>
<dbReference type="VEuPathDB" id="FungiDB:MSYG_2091"/>
<dbReference type="AlphaFoldDB" id="A0A1M8A5W5"/>
<dbReference type="InterPro" id="IPR000719">
    <property type="entry name" value="Prot_kinase_dom"/>
</dbReference>
<dbReference type="Proteomes" id="UP000186303">
    <property type="component" value="Chromosome 3"/>
</dbReference>
<comment type="catalytic activity">
    <reaction evidence="8">
        <text>L-threonyl-[protein] + ATP = O-phospho-L-threonyl-[protein] + ADP + H(+)</text>
        <dbReference type="Rhea" id="RHEA:46608"/>
        <dbReference type="Rhea" id="RHEA-COMP:11060"/>
        <dbReference type="Rhea" id="RHEA-COMP:11605"/>
        <dbReference type="ChEBI" id="CHEBI:15378"/>
        <dbReference type="ChEBI" id="CHEBI:30013"/>
        <dbReference type="ChEBI" id="CHEBI:30616"/>
        <dbReference type="ChEBI" id="CHEBI:61977"/>
        <dbReference type="ChEBI" id="CHEBI:456216"/>
        <dbReference type="EC" id="2.7.11.1"/>
    </reaction>
</comment>
<evidence type="ECO:0000256" key="9">
    <source>
        <dbReference type="ARBA" id="ARBA00048679"/>
    </source>
</evidence>
<dbReference type="InterPro" id="IPR011009">
    <property type="entry name" value="Kinase-like_dom_sf"/>
</dbReference>
<dbReference type="SUPFAM" id="SSF56112">
    <property type="entry name" value="Protein kinase-like (PK-like)"/>
    <property type="match status" value="1"/>
</dbReference>